<comment type="caution">
    <text evidence="1">The sequence shown here is derived from an EMBL/GenBank/DDBJ whole genome shotgun (WGS) entry which is preliminary data.</text>
</comment>
<proteinExistence type="predicted"/>
<accession>A0ABD2X4E3</accession>
<dbReference type="Proteomes" id="UP001627154">
    <property type="component" value="Unassembled WGS sequence"/>
</dbReference>
<name>A0ABD2X4E3_9HYME</name>
<sequence>MAVMCPGPPPLPPGKKFLQRATRKLSTGPTYRSFRDPSLEAWIPPEQRLCTPQDDDDIDDIDGFDFSSVKLIKEEQIRLDLNYSINIFIMSGIEERRRQ</sequence>
<keyword evidence="2" id="KW-1185">Reference proteome</keyword>
<dbReference type="EMBL" id="JBJJXI010000055">
    <property type="protein sequence ID" value="KAL3399644.1"/>
    <property type="molecule type" value="Genomic_DNA"/>
</dbReference>
<protein>
    <submittedName>
        <fullName evidence="1">Uncharacterized protein</fullName>
    </submittedName>
</protein>
<evidence type="ECO:0000313" key="1">
    <source>
        <dbReference type="EMBL" id="KAL3399644.1"/>
    </source>
</evidence>
<evidence type="ECO:0000313" key="2">
    <source>
        <dbReference type="Proteomes" id="UP001627154"/>
    </source>
</evidence>
<reference evidence="1 2" key="1">
    <citation type="journal article" date="2024" name="bioRxiv">
        <title>A reference genome for Trichogramma kaykai: A tiny desert-dwelling parasitoid wasp with competing sex-ratio distorters.</title>
        <authorList>
            <person name="Culotta J."/>
            <person name="Lindsey A.R."/>
        </authorList>
    </citation>
    <scope>NUCLEOTIDE SEQUENCE [LARGE SCALE GENOMIC DNA]</scope>
    <source>
        <strain evidence="1 2">KSX58</strain>
    </source>
</reference>
<dbReference type="AlphaFoldDB" id="A0ABD2X4E3"/>
<gene>
    <name evidence="1" type="ORF">TKK_006907</name>
</gene>
<organism evidence="1 2">
    <name type="scientific">Trichogramma kaykai</name>
    <dbReference type="NCBI Taxonomy" id="54128"/>
    <lineage>
        <taxon>Eukaryota</taxon>
        <taxon>Metazoa</taxon>
        <taxon>Ecdysozoa</taxon>
        <taxon>Arthropoda</taxon>
        <taxon>Hexapoda</taxon>
        <taxon>Insecta</taxon>
        <taxon>Pterygota</taxon>
        <taxon>Neoptera</taxon>
        <taxon>Endopterygota</taxon>
        <taxon>Hymenoptera</taxon>
        <taxon>Apocrita</taxon>
        <taxon>Proctotrupomorpha</taxon>
        <taxon>Chalcidoidea</taxon>
        <taxon>Trichogrammatidae</taxon>
        <taxon>Trichogramma</taxon>
    </lineage>
</organism>